<dbReference type="CDD" id="cd00063">
    <property type="entry name" value="FN3"/>
    <property type="match status" value="1"/>
</dbReference>
<dbReference type="GeneTree" id="ENSGT00940000175817"/>
<feature type="region of interest" description="Disordered" evidence="1">
    <location>
        <begin position="115"/>
        <end position="138"/>
    </location>
</feature>
<dbReference type="InterPro" id="IPR013783">
    <property type="entry name" value="Ig-like_fold"/>
</dbReference>
<reference evidence="3" key="1">
    <citation type="submission" date="2025-08" db="UniProtKB">
        <authorList>
            <consortium name="Ensembl"/>
        </authorList>
    </citation>
    <scope>IDENTIFICATION</scope>
</reference>
<evidence type="ECO:0000313" key="4">
    <source>
        <dbReference type="Proteomes" id="UP000694414"/>
    </source>
</evidence>
<protein>
    <recommendedName>
        <fullName evidence="2">Fibronectin type-III domain-containing protein</fullName>
    </recommendedName>
</protein>
<dbReference type="SUPFAM" id="SSF49265">
    <property type="entry name" value="Fibronectin type III"/>
    <property type="match status" value="1"/>
</dbReference>
<dbReference type="FunFam" id="2.60.40.10:FF:000144">
    <property type="entry name" value="receptor-type tyrosine-protein phosphatase delta isoform X1"/>
    <property type="match status" value="1"/>
</dbReference>
<dbReference type="Proteomes" id="UP000694414">
    <property type="component" value="Unplaced"/>
</dbReference>
<dbReference type="AlphaFoldDB" id="A0A8C9A2V3"/>
<feature type="domain" description="Fibronectin type-III" evidence="2">
    <location>
        <begin position="2"/>
        <end position="55"/>
    </location>
</feature>
<keyword evidence="4" id="KW-1185">Reference proteome</keyword>
<dbReference type="Gene3D" id="2.60.40.10">
    <property type="entry name" value="Immunoglobulins"/>
    <property type="match status" value="1"/>
</dbReference>
<sequence length="138" mass="15340">MKTSVLLSWEFPDNYNSPTPYKIQYNGLTLDVDGRTTKKLITHLKPHTFYNFVLTNRGSSLGGLQQTVTAWTAFNLLSGKPSVAPKPDADGFIMVYLPDGQSPVPVQYAQPHHPISRLRNDWGSPQDHSMPQSPCPSS</sequence>
<evidence type="ECO:0000313" key="3">
    <source>
        <dbReference type="Ensembl" id="ENSPSMP00000025820.1"/>
    </source>
</evidence>
<accession>A0A8C9A2V3</accession>
<dbReference type="InterPro" id="IPR003961">
    <property type="entry name" value="FN3_dom"/>
</dbReference>
<organism evidence="3 4">
    <name type="scientific">Prolemur simus</name>
    <name type="common">Greater bamboo lemur</name>
    <name type="synonym">Hapalemur simus</name>
    <dbReference type="NCBI Taxonomy" id="1328070"/>
    <lineage>
        <taxon>Eukaryota</taxon>
        <taxon>Metazoa</taxon>
        <taxon>Chordata</taxon>
        <taxon>Craniata</taxon>
        <taxon>Vertebrata</taxon>
        <taxon>Euteleostomi</taxon>
        <taxon>Mammalia</taxon>
        <taxon>Eutheria</taxon>
        <taxon>Euarchontoglires</taxon>
        <taxon>Primates</taxon>
        <taxon>Strepsirrhini</taxon>
        <taxon>Lemuriformes</taxon>
        <taxon>Lemuridae</taxon>
        <taxon>Prolemur</taxon>
    </lineage>
</organism>
<evidence type="ECO:0000259" key="2">
    <source>
        <dbReference type="Pfam" id="PF00041"/>
    </source>
</evidence>
<dbReference type="Ensembl" id="ENSPSMT00000029900.1">
    <property type="protein sequence ID" value="ENSPSMP00000025820.1"/>
    <property type="gene ID" value="ENSPSMG00000018115.1"/>
</dbReference>
<dbReference type="InterPro" id="IPR036116">
    <property type="entry name" value="FN3_sf"/>
</dbReference>
<reference evidence="3" key="2">
    <citation type="submission" date="2025-09" db="UniProtKB">
        <authorList>
            <consortium name="Ensembl"/>
        </authorList>
    </citation>
    <scope>IDENTIFICATION</scope>
</reference>
<name>A0A8C9A2V3_PROSS</name>
<evidence type="ECO:0000256" key="1">
    <source>
        <dbReference type="SAM" id="MobiDB-lite"/>
    </source>
</evidence>
<proteinExistence type="predicted"/>
<dbReference type="Pfam" id="PF00041">
    <property type="entry name" value="fn3"/>
    <property type="match status" value="1"/>
</dbReference>